<feature type="region of interest" description="Disordered" evidence="5">
    <location>
        <begin position="633"/>
        <end position="675"/>
    </location>
</feature>
<protein>
    <submittedName>
        <fullName evidence="9">Putative Methyl-accepting chemotaxis protein</fullName>
    </submittedName>
</protein>
<dbReference type="SUPFAM" id="SSF58104">
    <property type="entry name" value="Methyl-accepting chemotaxis protein (MCP) signaling domain"/>
    <property type="match status" value="1"/>
</dbReference>
<dbReference type="InterPro" id="IPR004089">
    <property type="entry name" value="MCPsignal_dom"/>
</dbReference>
<feature type="transmembrane region" description="Helical" evidence="6">
    <location>
        <begin position="296"/>
        <end position="317"/>
    </location>
</feature>
<organism evidence="9">
    <name type="scientific">Magnetococcus massalia (strain MO-1)</name>
    <dbReference type="NCBI Taxonomy" id="451514"/>
    <lineage>
        <taxon>Bacteria</taxon>
        <taxon>Pseudomonadati</taxon>
        <taxon>Pseudomonadota</taxon>
        <taxon>Magnetococcia</taxon>
        <taxon>Magnetococcales</taxon>
        <taxon>Magnetococcaceae</taxon>
        <taxon>Magnetococcus</taxon>
    </lineage>
</organism>
<comment type="similarity">
    <text evidence="3">Belongs to the methyl-accepting chemotaxis (MCP) protein family.</text>
</comment>
<proteinExistence type="inferred from homology"/>
<evidence type="ECO:0000256" key="5">
    <source>
        <dbReference type="SAM" id="MobiDB-lite"/>
    </source>
</evidence>
<feature type="compositionally biased region" description="Low complexity" evidence="5">
    <location>
        <begin position="387"/>
        <end position="414"/>
    </location>
</feature>
<name>A0A1S7LF44_MAGMO</name>
<dbReference type="PANTHER" id="PTHR43531">
    <property type="entry name" value="PROTEIN ICFG"/>
    <property type="match status" value="1"/>
</dbReference>
<keyword evidence="4" id="KW-0807">Transducer</keyword>
<keyword evidence="6" id="KW-0812">Transmembrane</keyword>
<feature type="compositionally biased region" description="Low complexity" evidence="5">
    <location>
        <begin position="633"/>
        <end position="652"/>
    </location>
</feature>
<evidence type="ECO:0000256" key="1">
    <source>
        <dbReference type="ARBA" id="ARBA00004370"/>
    </source>
</evidence>
<dbReference type="SMART" id="SM00283">
    <property type="entry name" value="MA"/>
    <property type="match status" value="1"/>
</dbReference>
<comment type="subcellular location">
    <subcellularLocation>
        <location evidence="1">Membrane</location>
    </subcellularLocation>
</comment>
<dbReference type="InterPro" id="IPR032255">
    <property type="entry name" value="HBM"/>
</dbReference>
<dbReference type="PROSITE" id="PS50111">
    <property type="entry name" value="CHEMOTAXIS_TRANSDUC_2"/>
    <property type="match status" value="1"/>
</dbReference>
<evidence type="ECO:0000313" key="9">
    <source>
        <dbReference type="EMBL" id="CRH04677.1"/>
    </source>
</evidence>
<dbReference type="InterPro" id="IPR051310">
    <property type="entry name" value="MCP_chemotaxis"/>
</dbReference>
<dbReference type="GO" id="GO:0005886">
    <property type="term" value="C:plasma membrane"/>
    <property type="evidence" value="ECO:0007669"/>
    <property type="project" value="TreeGrafter"/>
</dbReference>
<keyword evidence="6" id="KW-0472">Membrane</keyword>
<dbReference type="EMBL" id="LO017727">
    <property type="protein sequence ID" value="CRH04677.1"/>
    <property type="molecule type" value="Genomic_DNA"/>
</dbReference>
<keyword evidence="2" id="KW-0145">Chemotaxis</keyword>
<dbReference type="PROSITE" id="PS51753">
    <property type="entry name" value="HBM"/>
    <property type="match status" value="1"/>
</dbReference>
<evidence type="ECO:0000256" key="6">
    <source>
        <dbReference type="SAM" id="Phobius"/>
    </source>
</evidence>
<dbReference type="GO" id="GO:0006935">
    <property type="term" value="P:chemotaxis"/>
    <property type="evidence" value="ECO:0007669"/>
    <property type="project" value="UniProtKB-KW"/>
</dbReference>
<evidence type="ECO:0000256" key="3">
    <source>
        <dbReference type="ARBA" id="ARBA00029447"/>
    </source>
</evidence>
<dbReference type="AlphaFoldDB" id="A0A1S7LF44"/>
<keyword evidence="6" id="KW-1133">Transmembrane helix</keyword>
<accession>A0A1S7LF44</accession>
<dbReference type="GO" id="GO:0004888">
    <property type="term" value="F:transmembrane signaling receptor activity"/>
    <property type="evidence" value="ECO:0007669"/>
    <property type="project" value="TreeGrafter"/>
</dbReference>
<dbReference type="GO" id="GO:0007165">
    <property type="term" value="P:signal transduction"/>
    <property type="evidence" value="ECO:0007669"/>
    <property type="project" value="UniProtKB-KW"/>
</dbReference>
<evidence type="ECO:0000259" key="8">
    <source>
        <dbReference type="PROSITE" id="PS51753"/>
    </source>
</evidence>
<dbReference type="SMART" id="SM01358">
    <property type="entry name" value="HBM"/>
    <property type="match status" value="1"/>
</dbReference>
<dbReference type="Gene3D" id="1.10.287.950">
    <property type="entry name" value="Methyl-accepting chemotaxis protein"/>
    <property type="match status" value="1"/>
</dbReference>
<evidence type="ECO:0000256" key="2">
    <source>
        <dbReference type="ARBA" id="ARBA00022500"/>
    </source>
</evidence>
<gene>
    <name evidence="9" type="ORF">MAGMO_0467</name>
</gene>
<dbReference type="PANTHER" id="PTHR43531:SF11">
    <property type="entry name" value="METHYL-ACCEPTING CHEMOTAXIS PROTEIN 3"/>
    <property type="match status" value="1"/>
</dbReference>
<dbReference type="Pfam" id="PF00015">
    <property type="entry name" value="MCPsignal"/>
    <property type="match status" value="1"/>
</dbReference>
<evidence type="ECO:0000256" key="4">
    <source>
        <dbReference type="PROSITE-ProRule" id="PRU00284"/>
    </source>
</evidence>
<feature type="domain" description="HBM" evidence="8">
    <location>
        <begin position="44"/>
        <end position="285"/>
    </location>
</feature>
<reference evidence="9" key="1">
    <citation type="submission" date="2015-04" db="EMBL/GenBank/DDBJ databases">
        <authorList>
            <person name="Syromyatnikov M.Y."/>
            <person name="Popov V.N."/>
        </authorList>
    </citation>
    <scope>NUCLEOTIDE SEQUENCE</scope>
    <source>
        <strain evidence="9">MO-1</strain>
    </source>
</reference>
<sequence length="675" mass="72385">MGNMKLSNIMALGFGIMIALLLIIASSSYFGLGSAVTGFTEYRGLARDTNLAGRLQANMLMVRMNVKDFNITGSQKDINQYNDYYTKMKTFLDEAKVEIQKPERAALISSVDQKVRLYQAGFEKVKQFRMERNESVFKGMDPNGLKMRKDLTSIMETAFRDGDPSGAFYAGRAQEHVLLGRLYAAKFLQTNAQADVERTLVELVDKLNPLFATMDKELQNPQRRQHMASAKAARDAYVAAFKQTVKIIFARNDVIQNTLDKLGPEIAKAVEDVKLSVKKDQDALGPKVQAENAKTINVVLIVSLLSVIIGVVIAWYITRLVLRPLGGEPSYLASLVSRIADGDLTLHVQAKEGDTNSLMASMANMVARLSSVVSEVKVAADNVGAGSQEMSSSSDSLSQGATEAAASVEETSSAMEQMASNINQNSDNAQATQRIAEQASTDAREGGDAVVQAVTAMKEIADKISIIEEIARQTNLLALNAAIEAARAGEHGKGFAVVAAEVRKLAERSQTAASEISQLSASSVEVSERAGAIINKLVPDIQKTAELVSDISTSSIEQTQGVGQINNAIQQLDVVTQQNAGTSEEMASTAEELSSQAQQLQNSVAFFKTGHHASARMIAAPPARKAQAPVQAKAAAPAARPTAKALPTPAAKSGNGGFDLDLGDDEVSDAEFKQF</sequence>
<dbReference type="FunFam" id="1.10.287.950:FF:000001">
    <property type="entry name" value="Methyl-accepting chemotaxis sensory transducer"/>
    <property type="match status" value="1"/>
</dbReference>
<dbReference type="CDD" id="cd11386">
    <property type="entry name" value="MCP_signal"/>
    <property type="match status" value="1"/>
</dbReference>
<feature type="domain" description="Methyl-accepting transducer" evidence="7">
    <location>
        <begin position="379"/>
        <end position="594"/>
    </location>
</feature>
<evidence type="ECO:0000259" key="7">
    <source>
        <dbReference type="PROSITE" id="PS50111"/>
    </source>
</evidence>
<feature type="region of interest" description="Disordered" evidence="5">
    <location>
        <begin position="384"/>
        <end position="414"/>
    </location>
</feature>